<dbReference type="FunFam" id="3.20.20.70:FF:000076">
    <property type="entry name" value="Nicotinate phosphoribosyltransferase"/>
    <property type="match status" value="1"/>
</dbReference>
<organism evidence="13 14">
    <name type="scientific">Aeoliella straminimaris</name>
    <dbReference type="NCBI Taxonomy" id="2954799"/>
    <lineage>
        <taxon>Bacteria</taxon>
        <taxon>Pseudomonadati</taxon>
        <taxon>Planctomycetota</taxon>
        <taxon>Planctomycetia</taxon>
        <taxon>Pirellulales</taxon>
        <taxon>Lacipirellulaceae</taxon>
        <taxon>Aeoliella</taxon>
    </lineage>
</organism>
<dbReference type="GO" id="GO:0034355">
    <property type="term" value="P:NAD+ biosynthetic process via the salvage pathway"/>
    <property type="evidence" value="ECO:0007669"/>
    <property type="project" value="TreeGrafter"/>
</dbReference>
<comment type="pathway">
    <text evidence="1 9">Cofactor biosynthesis; NAD(+) biosynthesis; nicotinate D-ribonucleotide from nicotinate: step 1/1.</text>
</comment>
<dbReference type="Pfam" id="PF04095">
    <property type="entry name" value="NAPRTase"/>
    <property type="match status" value="1"/>
</dbReference>
<dbReference type="NCBIfam" id="NF006695">
    <property type="entry name" value="PRK09243.1-2"/>
    <property type="match status" value="1"/>
</dbReference>
<dbReference type="Proteomes" id="UP001155241">
    <property type="component" value="Unassembled WGS sequence"/>
</dbReference>
<name>A0A9X2JE10_9BACT</name>
<protein>
    <recommendedName>
        <fullName evidence="3 9">Nicotinate phosphoribosyltransferase</fullName>
        <ecNumber evidence="3 9">6.3.4.21</ecNumber>
    </recommendedName>
</protein>
<dbReference type="GO" id="GO:0005829">
    <property type="term" value="C:cytosol"/>
    <property type="evidence" value="ECO:0007669"/>
    <property type="project" value="TreeGrafter"/>
</dbReference>
<dbReference type="InterPro" id="IPR040727">
    <property type="entry name" value="NAPRTase_N"/>
</dbReference>
<dbReference type="InterPro" id="IPR006405">
    <property type="entry name" value="Nic_PRibTrfase_pncB"/>
</dbReference>
<evidence type="ECO:0000259" key="10">
    <source>
        <dbReference type="Pfam" id="PF04095"/>
    </source>
</evidence>
<keyword evidence="7 9" id="KW-0808">Transferase</keyword>
<evidence type="ECO:0000256" key="7">
    <source>
        <dbReference type="ARBA" id="ARBA00022679"/>
    </source>
</evidence>
<dbReference type="PANTHER" id="PTHR11098:SF1">
    <property type="entry name" value="NICOTINATE PHOSPHORIBOSYLTRANSFERASE"/>
    <property type="match status" value="1"/>
</dbReference>
<dbReference type="NCBIfam" id="NF009131">
    <property type="entry name" value="PRK12484.1"/>
    <property type="match status" value="1"/>
</dbReference>
<dbReference type="EC" id="6.3.4.21" evidence="3 9"/>
<dbReference type="InterPro" id="IPR013785">
    <property type="entry name" value="Aldolase_TIM"/>
</dbReference>
<dbReference type="NCBIfam" id="TIGR01513">
    <property type="entry name" value="NAPRTase_put"/>
    <property type="match status" value="1"/>
</dbReference>
<evidence type="ECO:0000313" key="13">
    <source>
        <dbReference type="EMBL" id="MCO6042490.1"/>
    </source>
</evidence>
<comment type="PTM">
    <text evidence="9">Transiently phosphorylated on a His residue during the reaction cycle. Phosphorylation strongly increases the affinity for substrates and increases the rate of nicotinate D-ribonucleotide production. Dephosphorylation regenerates the low-affinity form of the enzyme, leading to product release.</text>
</comment>
<dbReference type="Pfam" id="PF17767">
    <property type="entry name" value="NAPRTase_N"/>
    <property type="match status" value="1"/>
</dbReference>
<dbReference type="Pfam" id="PF17956">
    <property type="entry name" value="NAPRTase_C"/>
    <property type="match status" value="1"/>
</dbReference>
<dbReference type="SUPFAM" id="SSF51690">
    <property type="entry name" value="Nicotinate/Quinolinate PRTase C-terminal domain-like"/>
    <property type="match status" value="1"/>
</dbReference>
<accession>A0A9X2JE10</accession>
<keyword evidence="6 9" id="KW-0662">Pyridine nucleotide biosynthesis</keyword>
<evidence type="ECO:0000313" key="14">
    <source>
        <dbReference type="Proteomes" id="UP001155241"/>
    </source>
</evidence>
<dbReference type="SUPFAM" id="SSF54675">
    <property type="entry name" value="Nicotinate/Quinolinate PRTase N-terminal domain-like"/>
    <property type="match status" value="1"/>
</dbReference>
<keyword evidence="5 9" id="KW-0436">Ligase</keyword>
<dbReference type="Gene3D" id="3.20.20.70">
    <property type="entry name" value="Aldolase class I"/>
    <property type="match status" value="1"/>
</dbReference>
<keyword evidence="4" id="KW-0597">Phosphoprotein</keyword>
<feature type="domain" description="Nicotinate phosphoribosyltransferase N-terminal" evidence="11">
    <location>
        <begin position="7"/>
        <end position="137"/>
    </location>
</feature>
<dbReference type="CDD" id="cd01570">
    <property type="entry name" value="NAPRTase_A"/>
    <property type="match status" value="1"/>
</dbReference>
<evidence type="ECO:0000256" key="2">
    <source>
        <dbReference type="ARBA" id="ARBA00010897"/>
    </source>
</evidence>
<comment type="catalytic activity">
    <reaction evidence="8 9">
        <text>5-phospho-alpha-D-ribose 1-diphosphate + nicotinate + ATP + H2O = nicotinate beta-D-ribonucleotide + ADP + phosphate + diphosphate</text>
        <dbReference type="Rhea" id="RHEA:36163"/>
        <dbReference type="ChEBI" id="CHEBI:15377"/>
        <dbReference type="ChEBI" id="CHEBI:30616"/>
        <dbReference type="ChEBI" id="CHEBI:32544"/>
        <dbReference type="ChEBI" id="CHEBI:33019"/>
        <dbReference type="ChEBI" id="CHEBI:43474"/>
        <dbReference type="ChEBI" id="CHEBI:57502"/>
        <dbReference type="ChEBI" id="CHEBI:58017"/>
        <dbReference type="ChEBI" id="CHEBI:456216"/>
        <dbReference type="EC" id="6.3.4.21"/>
    </reaction>
</comment>
<evidence type="ECO:0000256" key="4">
    <source>
        <dbReference type="ARBA" id="ARBA00022553"/>
    </source>
</evidence>
<dbReference type="EMBL" id="JAMXLR010000004">
    <property type="protein sequence ID" value="MCO6042490.1"/>
    <property type="molecule type" value="Genomic_DNA"/>
</dbReference>
<dbReference type="GO" id="GO:0004516">
    <property type="term" value="F:nicotinate phosphoribosyltransferase activity"/>
    <property type="evidence" value="ECO:0007669"/>
    <property type="project" value="UniProtKB-UniRule"/>
</dbReference>
<dbReference type="GO" id="GO:0047280">
    <property type="term" value="F:nicotinamide phosphoribosyltransferase activity"/>
    <property type="evidence" value="ECO:0007669"/>
    <property type="project" value="UniProtKB-ARBA"/>
</dbReference>
<feature type="domain" description="Nicotinate phosphoribosyltransferase C-terminal" evidence="12">
    <location>
        <begin position="368"/>
        <end position="473"/>
    </location>
</feature>
<dbReference type="InterPro" id="IPR036068">
    <property type="entry name" value="Nicotinate_pribotase-like_C"/>
</dbReference>
<dbReference type="Gene3D" id="3.20.140.10">
    <property type="entry name" value="nicotinate phosphoribosyltransferase"/>
    <property type="match status" value="1"/>
</dbReference>
<dbReference type="InterPro" id="IPR007229">
    <property type="entry name" value="Nic_PRibTrfase-Fam"/>
</dbReference>
<keyword evidence="14" id="KW-1185">Reference proteome</keyword>
<evidence type="ECO:0000256" key="3">
    <source>
        <dbReference type="ARBA" id="ARBA00013236"/>
    </source>
</evidence>
<evidence type="ECO:0000256" key="8">
    <source>
        <dbReference type="ARBA" id="ARBA00048668"/>
    </source>
</evidence>
<gene>
    <name evidence="13" type="ORF">NG895_01085</name>
</gene>
<evidence type="ECO:0000256" key="5">
    <source>
        <dbReference type="ARBA" id="ARBA00022598"/>
    </source>
</evidence>
<proteinExistence type="inferred from homology"/>
<evidence type="ECO:0000256" key="6">
    <source>
        <dbReference type="ARBA" id="ARBA00022642"/>
    </source>
</evidence>
<dbReference type="InterPro" id="IPR041525">
    <property type="entry name" value="N/Namide_PRibTrfase"/>
</dbReference>
<feature type="domain" description="Nicotinate/nicotinamide phosphoribosyltransferase" evidence="10">
    <location>
        <begin position="183"/>
        <end position="327"/>
    </location>
</feature>
<evidence type="ECO:0000256" key="9">
    <source>
        <dbReference type="RuleBase" id="RU365100"/>
    </source>
</evidence>
<dbReference type="PIRSF" id="PIRSF000484">
    <property type="entry name" value="NAPRT"/>
    <property type="match status" value="1"/>
</dbReference>
<evidence type="ECO:0000256" key="1">
    <source>
        <dbReference type="ARBA" id="ARBA00004952"/>
    </source>
</evidence>
<comment type="function">
    <text evidence="9">Catalyzes the first step in the biosynthesis of NAD from nicotinic acid, the ATP-dependent synthesis of beta-nicotinate D-ribonucleotide from nicotinate and 5-phospho-D-ribose 1-phosphate.</text>
</comment>
<evidence type="ECO:0000259" key="12">
    <source>
        <dbReference type="Pfam" id="PF17956"/>
    </source>
</evidence>
<sequence>MHANLALLTDLYQLTMAYGYWKLHRADRGAAFHLFFRKPPFAGGYAVAAGLGPAIEFLENFHFEQSDVDYLATLTGGDDRPLFDDDFLHYLRELRLSCDVDAMPEGTVAFANEPLVRVTGPMLECQLLETALLNIINFQTLIATKAARITSVTGGDLVIEFGLRRAQGVDGGLSASRAAYIGGCDSTSNVLAGKRYGIPVKGTHAHSWVMSFDDELTAFEAYAQAMPNNCVFLVDTYDTLQGVRHAVEVGRALRERGHEMVGIRLDSGDLAYLSIEARKILDAGGFPDAAIVASNDLDERIIESLKRQGATISVWGVGTKLATAYDQPALGGVYKLGATREADGPWEPKLKLSEQTAKINIPGLLQVRRYRTANGLLGDMIYDQNHPIDPRGTIIDVKDTHRRKTVPDIEAGDDLLVPVLRGGEVVERFASGSDESLDTARSRAQQQLAELHPTICRLLNPHEYPVGMDIGLHERRDRMIREVKSTIGD</sequence>
<dbReference type="PANTHER" id="PTHR11098">
    <property type="entry name" value="NICOTINATE PHOSPHORIBOSYLTRANSFERASE"/>
    <property type="match status" value="1"/>
</dbReference>
<keyword evidence="13" id="KW-0328">Glycosyltransferase</keyword>
<comment type="caution">
    <text evidence="13">The sequence shown here is derived from an EMBL/GenBank/DDBJ whole genome shotgun (WGS) entry which is preliminary data.</text>
</comment>
<dbReference type="RefSeq" id="WP_252850592.1">
    <property type="nucleotide sequence ID" value="NZ_JAMXLR010000004.1"/>
</dbReference>
<dbReference type="AlphaFoldDB" id="A0A9X2JE10"/>
<evidence type="ECO:0000259" key="11">
    <source>
        <dbReference type="Pfam" id="PF17767"/>
    </source>
</evidence>
<reference evidence="13" key="1">
    <citation type="submission" date="2022-06" db="EMBL/GenBank/DDBJ databases">
        <title>Aeoliella straminimaris, a novel planctomycete from sediments.</title>
        <authorList>
            <person name="Vitorino I.R."/>
            <person name="Lage O.M."/>
        </authorList>
    </citation>
    <scope>NUCLEOTIDE SEQUENCE</scope>
    <source>
        <strain evidence="13">ICT_H6.2</strain>
    </source>
</reference>
<comment type="similarity">
    <text evidence="2 9">Belongs to the NAPRTase family.</text>
</comment>
<dbReference type="InterPro" id="IPR041619">
    <property type="entry name" value="NAPRTase_C"/>
</dbReference>